<keyword evidence="8" id="KW-1185">Reference proteome</keyword>
<dbReference type="Proteomes" id="UP001319870">
    <property type="component" value="Unassembled WGS sequence"/>
</dbReference>
<dbReference type="EMBL" id="JAIXCQ010000001">
    <property type="protein sequence ID" value="MCA5892093.1"/>
    <property type="molecule type" value="Genomic_DNA"/>
</dbReference>
<comment type="similarity">
    <text evidence="5">Belongs to the binding-protein-dependent transport system permease family.</text>
</comment>
<dbReference type="PANTHER" id="PTHR43376">
    <property type="entry name" value="OLIGOPEPTIDE TRANSPORT SYSTEM PERMEASE PROTEIN"/>
    <property type="match status" value="1"/>
</dbReference>
<feature type="transmembrane region" description="Helical" evidence="5">
    <location>
        <begin position="192"/>
        <end position="213"/>
    </location>
</feature>
<feature type="transmembrane region" description="Helical" evidence="5">
    <location>
        <begin position="255"/>
        <end position="276"/>
    </location>
</feature>
<comment type="subcellular location">
    <subcellularLocation>
        <location evidence="5">Cell membrane</location>
        <topology evidence="5">Multi-pass membrane protein</topology>
    </subcellularLocation>
    <subcellularLocation>
        <location evidence="1">Membrane</location>
        <topology evidence="1">Multi-pass membrane protein</topology>
    </subcellularLocation>
</comment>
<feature type="transmembrane region" description="Helical" evidence="5">
    <location>
        <begin position="296"/>
        <end position="322"/>
    </location>
</feature>
<evidence type="ECO:0000256" key="4">
    <source>
        <dbReference type="ARBA" id="ARBA00023136"/>
    </source>
</evidence>
<dbReference type="InterPro" id="IPR000515">
    <property type="entry name" value="MetI-like"/>
</dbReference>
<feature type="transmembrane region" description="Helical" evidence="5">
    <location>
        <begin position="7"/>
        <end position="25"/>
    </location>
</feature>
<dbReference type="SUPFAM" id="SSF161098">
    <property type="entry name" value="MetI-like"/>
    <property type="match status" value="1"/>
</dbReference>
<keyword evidence="3 5" id="KW-1133">Transmembrane helix</keyword>
<proteinExistence type="inferred from homology"/>
<keyword evidence="5" id="KW-0813">Transport</keyword>
<dbReference type="PANTHER" id="PTHR43376:SF1">
    <property type="entry name" value="OLIGOPEPTIDE TRANSPORT SYSTEM PERMEASE PROTEIN"/>
    <property type="match status" value="1"/>
</dbReference>
<evidence type="ECO:0000256" key="1">
    <source>
        <dbReference type="ARBA" id="ARBA00004141"/>
    </source>
</evidence>
<protein>
    <submittedName>
        <fullName evidence="7">ABC transporter permease</fullName>
    </submittedName>
</protein>
<keyword evidence="2 5" id="KW-0812">Transmembrane</keyword>
<dbReference type="InterPro" id="IPR035906">
    <property type="entry name" value="MetI-like_sf"/>
</dbReference>
<reference evidence="7 8" key="1">
    <citation type="submission" date="2021-09" db="EMBL/GenBank/DDBJ databases">
        <title>Isoptericola luteus sp. nov., a novel bacterium isolated from Harbin, the capital city of Heilongjiang province.</title>
        <authorList>
            <person name="Li J."/>
        </authorList>
    </citation>
    <scope>NUCLEOTIDE SEQUENCE [LARGE SCALE GENOMIC DNA]</scope>
    <source>
        <strain evidence="7 8">NEAU-Y5</strain>
    </source>
</reference>
<organism evidence="7 8">
    <name type="scientific">Isoptericola luteus</name>
    <dbReference type="NCBI Taxonomy" id="2879484"/>
    <lineage>
        <taxon>Bacteria</taxon>
        <taxon>Bacillati</taxon>
        <taxon>Actinomycetota</taxon>
        <taxon>Actinomycetes</taxon>
        <taxon>Micrococcales</taxon>
        <taxon>Promicromonosporaceae</taxon>
        <taxon>Isoptericola</taxon>
    </lineage>
</organism>
<evidence type="ECO:0000259" key="6">
    <source>
        <dbReference type="PROSITE" id="PS50928"/>
    </source>
</evidence>
<dbReference type="PROSITE" id="PS50928">
    <property type="entry name" value="ABC_TM1"/>
    <property type="match status" value="1"/>
</dbReference>
<evidence type="ECO:0000256" key="3">
    <source>
        <dbReference type="ARBA" id="ARBA00022989"/>
    </source>
</evidence>
<dbReference type="Gene3D" id="1.10.3720.10">
    <property type="entry name" value="MetI-like"/>
    <property type="match status" value="1"/>
</dbReference>
<dbReference type="CDD" id="cd06261">
    <property type="entry name" value="TM_PBP2"/>
    <property type="match status" value="1"/>
</dbReference>
<feature type="transmembrane region" description="Helical" evidence="5">
    <location>
        <begin position="150"/>
        <end position="172"/>
    </location>
</feature>
<comment type="caution">
    <text evidence="7">The sequence shown here is derived from an EMBL/GenBank/DDBJ whole genome shotgun (WGS) entry which is preliminary data.</text>
</comment>
<sequence length="330" mass="36386">MKFYLRRIGFYAVTLWAAISLNFFIPRLLPGDPFTIIMAKLQRAGDISPQVENTIRLMLGAAEDKSIWEQYADYWANLFQGNLGVSVTQFPTPVTELIGDALPWTLGLVGTATVISFVLGIGLGALAGWKRGSWVDGLIPSTTMLQSLPYFWVALIFIFVFSVTLRWFPIIGGYDVFGFNGPEWTWAFVGSVIYHAFLPALTIVISSVGGWLLGMRNMMVSTLSEDYITTAEAKGLRPRRVFTTYAARNAAMPSLAGFGVSLGFVVAGSLVMEQVFTYPGIGKLMITAVRNNDYALMQGTFLVITLAVLAALFLMDVIYGFIDPRTRHHG</sequence>
<dbReference type="RefSeq" id="WP_225563811.1">
    <property type="nucleotide sequence ID" value="NZ_JAIXCQ010000001.1"/>
</dbReference>
<evidence type="ECO:0000313" key="8">
    <source>
        <dbReference type="Proteomes" id="UP001319870"/>
    </source>
</evidence>
<accession>A0ABS7ZB02</accession>
<feature type="transmembrane region" description="Helical" evidence="5">
    <location>
        <begin position="104"/>
        <end position="129"/>
    </location>
</feature>
<feature type="domain" description="ABC transmembrane type-1" evidence="6">
    <location>
        <begin position="102"/>
        <end position="315"/>
    </location>
</feature>
<evidence type="ECO:0000256" key="2">
    <source>
        <dbReference type="ARBA" id="ARBA00022692"/>
    </source>
</evidence>
<dbReference type="Pfam" id="PF00528">
    <property type="entry name" value="BPD_transp_1"/>
    <property type="match status" value="1"/>
</dbReference>
<evidence type="ECO:0000313" key="7">
    <source>
        <dbReference type="EMBL" id="MCA5892093.1"/>
    </source>
</evidence>
<gene>
    <name evidence="7" type="ORF">LEP48_01845</name>
</gene>
<keyword evidence="4 5" id="KW-0472">Membrane</keyword>
<evidence type="ECO:0000256" key="5">
    <source>
        <dbReference type="RuleBase" id="RU363032"/>
    </source>
</evidence>
<name>A0ABS7ZB02_9MICO</name>